<feature type="transmembrane region" description="Helical" evidence="1">
    <location>
        <begin position="86"/>
        <end position="106"/>
    </location>
</feature>
<keyword evidence="1" id="KW-0472">Membrane</keyword>
<gene>
    <name evidence="2" type="ORF">GCM10009668_27150</name>
</gene>
<keyword evidence="1" id="KW-0812">Transmembrane</keyword>
<feature type="transmembrane region" description="Helical" evidence="1">
    <location>
        <begin position="58"/>
        <end position="80"/>
    </location>
</feature>
<dbReference type="RefSeq" id="WP_343995310.1">
    <property type="nucleotide sequence ID" value="NZ_BAAALG010000011.1"/>
</dbReference>
<feature type="transmembrane region" description="Helical" evidence="1">
    <location>
        <begin position="33"/>
        <end position="51"/>
    </location>
</feature>
<comment type="caution">
    <text evidence="2">The sequence shown here is derived from an EMBL/GenBank/DDBJ whole genome shotgun (WGS) entry which is preliminary data.</text>
</comment>
<keyword evidence="1" id="KW-1133">Transmembrane helix</keyword>
<evidence type="ECO:0000313" key="3">
    <source>
        <dbReference type="Proteomes" id="UP001501581"/>
    </source>
</evidence>
<dbReference type="Proteomes" id="UP001501581">
    <property type="component" value="Unassembled WGS sequence"/>
</dbReference>
<evidence type="ECO:0000256" key="1">
    <source>
        <dbReference type="SAM" id="Phobius"/>
    </source>
</evidence>
<reference evidence="3" key="1">
    <citation type="journal article" date="2019" name="Int. J. Syst. Evol. Microbiol.">
        <title>The Global Catalogue of Microorganisms (GCM) 10K type strain sequencing project: providing services to taxonomists for standard genome sequencing and annotation.</title>
        <authorList>
            <consortium name="The Broad Institute Genomics Platform"/>
            <consortium name="The Broad Institute Genome Sequencing Center for Infectious Disease"/>
            <person name="Wu L."/>
            <person name="Ma J."/>
        </authorList>
    </citation>
    <scope>NUCLEOTIDE SEQUENCE [LARGE SCALE GENOMIC DNA]</scope>
    <source>
        <strain evidence="3">JCM 13008</strain>
    </source>
</reference>
<name>A0ABP4EHY1_9ACTN</name>
<accession>A0ABP4EHY1</accession>
<sequence>MSAGLRALLVVLLALTGAVTAIASVAMHDGNWAWFVLAVGAPAAATVALPAGWLRFGFVFGWVAMVLLVIQGTEAGSWAISADLRGYLFLAGGLALMVAAVVTAPVGARRPASSPAGAPADTQ</sequence>
<organism evidence="2 3">
    <name type="scientific">Nocardioides dubius</name>
    <dbReference type="NCBI Taxonomy" id="317019"/>
    <lineage>
        <taxon>Bacteria</taxon>
        <taxon>Bacillati</taxon>
        <taxon>Actinomycetota</taxon>
        <taxon>Actinomycetes</taxon>
        <taxon>Propionibacteriales</taxon>
        <taxon>Nocardioidaceae</taxon>
        <taxon>Nocardioides</taxon>
    </lineage>
</organism>
<evidence type="ECO:0000313" key="2">
    <source>
        <dbReference type="EMBL" id="GAA1106115.1"/>
    </source>
</evidence>
<protein>
    <submittedName>
        <fullName evidence="2">Uncharacterized protein</fullName>
    </submittedName>
</protein>
<dbReference type="EMBL" id="BAAALG010000011">
    <property type="protein sequence ID" value="GAA1106115.1"/>
    <property type="molecule type" value="Genomic_DNA"/>
</dbReference>
<proteinExistence type="predicted"/>
<keyword evidence="3" id="KW-1185">Reference proteome</keyword>